<accession>A0A6G9YIX8</accession>
<dbReference type="EMBL" id="CP046172">
    <property type="protein sequence ID" value="QIS13017.1"/>
    <property type="molecule type" value="Genomic_DNA"/>
</dbReference>
<reference evidence="2 3" key="1">
    <citation type="journal article" date="2019" name="ACS Chem. Biol.">
        <title>Identification and Mobilization of a Cryptic Antibiotic Biosynthesis Gene Locus from a Human-Pathogenic Nocardia Isolate.</title>
        <authorList>
            <person name="Herisse M."/>
            <person name="Ishida K."/>
            <person name="Porter J.L."/>
            <person name="Howden B."/>
            <person name="Hertweck C."/>
            <person name="Stinear T.P."/>
            <person name="Pidot S.J."/>
        </authorList>
    </citation>
    <scope>NUCLEOTIDE SEQUENCE [LARGE SCALE GENOMIC DNA]</scope>
    <source>
        <strain evidence="2 3">AUSMDU00012717</strain>
    </source>
</reference>
<dbReference type="InterPro" id="IPR051531">
    <property type="entry name" value="N-acetyltransferase"/>
</dbReference>
<dbReference type="InterPro" id="IPR000182">
    <property type="entry name" value="GNAT_dom"/>
</dbReference>
<evidence type="ECO:0000259" key="1">
    <source>
        <dbReference type="PROSITE" id="PS51186"/>
    </source>
</evidence>
<dbReference type="PANTHER" id="PTHR43792">
    <property type="entry name" value="GNAT FAMILY, PUTATIVE (AFU_ORTHOLOGUE AFUA_3G00765)-RELATED-RELATED"/>
    <property type="match status" value="1"/>
</dbReference>
<dbReference type="InterPro" id="IPR016181">
    <property type="entry name" value="Acyl_CoA_acyltransferase"/>
</dbReference>
<evidence type="ECO:0000313" key="3">
    <source>
        <dbReference type="Proteomes" id="UP000503540"/>
    </source>
</evidence>
<dbReference type="RefSeq" id="WP_167475617.1">
    <property type="nucleotide sequence ID" value="NZ_CP046172.1"/>
</dbReference>
<dbReference type="PANTHER" id="PTHR43792:SF1">
    <property type="entry name" value="N-ACETYLTRANSFERASE DOMAIN-CONTAINING PROTEIN"/>
    <property type="match status" value="1"/>
</dbReference>
<dbReference type="PROSITE" id="PS51186">
    <property type="entry name" value="GNAT"/>
    <property type="match status" value="1"/>
</dbReference>
<evidence type="ECO:0000313" key="2">
    <source>
        <dbReference type="EMBL" id="QIS13017.1"/>
    </source>
</evidence>
<dbReference type="GO" id="GO:0016747">
    <property type="term" value="F:acyltransferase activity, transferring groups other than amino-acyl groups"/>
    <property type="evidence" value="ECO:0007669"/>
    <property type="project" value="InterPro"/>
</dbReference>
<protein>
    <submittedName>
        <fullName evidence="2">GNAT family N-acetyltransferase</fullName>
    </submittedName>
</protein>
<dbReference type="KEGG" id="nah:F5544_25815"/>
<organism evidence="2 3">
    <name type="scientific">Nocardia arthritidis</name>
    <dbReference type="NCBI Taxonomy" id="228602"/>
    <lineage>
        <taxon>Bacteria</taxon>
        <taxon>Bacillati</taxon>
        <taxon>Actinomycetota</taxon>
        <taxon>Actinomycetes</taxon>
        <taxon>Mycobacteriales</taxon>
        <taxon>Nocardiaceae</taxon>
        <taxon>Nocardia</taxon>
    </lineage>
</organism>
<dbReference type="AlphaFoldDB" id="A0A6G9YIX8"/>
<keyword evidence="2" id="KW-0808">Transferase</keyword>
<sequence length="179" mass="20020">MVDSAPELIRTDRLVLRKVADGDLPAMVEIHGDPAANVFRPDRARSVDESVELFRIWLRDWAEHGIGYWAVEVAPAGGIIGFGGLRVTVRDGERLLNLYYRFRPSAWGKGFASEMAAAAVSWAERAWPDHPVEIMTTTDNAPSRRVAEKLGFAIVRSVRQDGFTDVHMRRVGPESTHRP</sequence>
<dbReference type="Proteomes" id="UP000503540">
    <property type="component" value="Chromosome"/>
</dbReference>
<name>A0A6G9YIX8_9NOCA</name>
<gene>
    <name evidence="2" type="ORF">F5544_25815</name>
</gene>
<keyword evidence="3" id="KW-1185">Reference proteome</keyword>
<proteinExistence type="predicted"/>
<dbReference type="Gene3D" id="3.40.630.30">
    <property type="match status" value="1"/>
</dbReference>
<feature type="domain" description="N-acetyltransferase" evidence="1">
    <location>
        <begin position="14"/>
        <end position="173"/>
    </location>
</feature>
<dbReference type="SUPFAM" id="SSF55729">
    <property type="entry name" value="Acyl-CoA N-acyltransferases (Nat)"/>
    <property type="match status" value="1"/>
</dbReference>
<dbReference type="Pfam" id="PF13302">
    <property type="entry name" value="Acetyltransf_3"/>
    <property type="match status" value="1"/>
</dbReference>